<name>A0A1H6D230_9GAMM</name>
<evidence type="ECO:0000313" key="3">
    <source>
        <dbReference type="Proteomes" id="UP000236745"/>
    </source>
</evidence>
<evidence type="ECO:0000313" key="2">
    <source>
        <dbReference type="EMBL" id="SEG79320.1"/>
    </source>
</evidence>
<dbReference type="PANTHER" id="PTHR33525:SF6">
    <property type="entry name" value="HDOD DOMAIN-CONTAINING PROTEIN"/>
    <property type="match status" value="1"/>
</dbReference>
<accession>A0A1H6D230</accession>
<evidence type="ECO:0000259" key="1">
    <source>
        <dbReference type="PROSITE" id="PS51833"/>
    </source>
</evidence>
<dbReference type="Pfam" id="PF08668">
    <property type="entry name" value="HDOD"/>
    <property type="match status" value="1"/>
</dbReference>
<sequence length="273" mass="31280">MQKHFNTLIPPQPEILISLARAFQAEDPDQRQIADLLRKDVALYSMILKAANSPYYGLAVEITSVERALSLLGFQRIFSLVRLTLMKNSLQKTGRMERFWDTAQDVSELSTVIAQRLTRLNKDDVYTCGMLHDCGLPLMVQGFDNYRDFLLKNGNLSAAELEQAETQQFGFSHYRVGARMAERWLLPQYIADTIRLQPQIDAVLEDRIEVADHTRELLCVLTLAQDISEAYRYYWRISPKQELSRLQPALAHLGIVDLDYLNLKDEILEGMGA</sequence>
<dbReference type="OrthoDB" id="9784953at2"/>
<organism evidence="2 3">
    <name type="scientific">Marinobacterium lutimaris</name>
    <dbReference type="NCBI Taxonomy" id="568106"/>
    <lineage>
        <taxon>Bacteria</taxon>
        <taxon>Pseudomonadati</taxon>
        <taxon>Pseudomonadota</taxon>
        <taxon>Gammaproteobacteria</taxon>
        <taxon>Oceanospirillales</taxon>
        <taxon>Oceanospirillaceae</taxon>
        <taxon>Marinobacterium</taxon>
    </lineage>
</organism>
<dbReference type="EMBL" id="FNVQ01000004">
    <property type="protein sequence ID" value="SEG79320.1"/>
    <property type="molecule type" value="Genomic_DNA"/>
</dbReference>
<gene>
    <name evidence="2" type="ORF">SAMN05444390_104462</name>
</gene>
<dbReference type="RefSeq" id="WP_104004818.1">
    <property type="nucleotide sequence ID" value="NZ_FNVQ01000004.1"/>
</dbReference>
<dbReference type="Gene3D" id="1.10.3210.10">
    <property type="entry name" value="Hypothetical protein af1432"/>
    <property type="match status" value="1"/>
</dbReference>
<dbReference type="InterPro" id="IPR013976">
    <property type="entry name" value="HDOD"/>
</dbReference>
<dbReference type="Proteomes" id="UP000236745">
    <property type="component" value="Unassembled WGS sequence"/>
</dbReference>
<dbReference type="AlphaFoldDB" id="A0A1H6D230"/>
<dbReference type="SUPFAM" id="SSF109604">
    <property type="entry name" value="HD-domain/PDEase-like"/>
    <property type="match status" value="1"/>
</dbReference>
<reference evidence="2 3" key="1">
    <citation type="submission" date="2016-10" db="EMBL/GenBank/DDBJ databases">
        <authorList>
            <person name="de Groot N.N."/>
        </authorList>
    </citation>
    <scope>NUCLEOTIDE SEQUENCE [LARGE SCALE GENOMIC DNA]</scope>
    <source>
        <strain evidence="2 3">DSM 22012</strain>
    </source>
</reference>
<dbReference type="InterPro" id="IPR052340">
    <property type="entry name" value="RNase_Y/CdgJ"/>
</dbReference>
<keyword evidence="3" id="KW-1185">Reference proteome</keyword>
<feature type="domain" description="HDOD" evidence="1">
    <location>
        <begin position="9"/>
        <end position="200"/>
    </location>
</feature>
<dbReference type="PROSITE" id="PS51833">
    <property type="entry name" value="HDOD"/>
    <property type="match status" value="1"/>
</dbReference>
<dbReference type="PANTHER" id="PTHR33525">
    <property type="match status" value="1"/>
</dbReference>
<protein>
    <submittedName>
        <fullName evidence="2">HDOD domain-containing protein</fullName>
    </submittedName>
</protein>
<proteinExistence type="predicted"/>